<gene>
    <name evidence="3" type="ORF">GCM10017581_030350</name>
</gene>
<keyword evidence="1" id="KW-1133">Transmembrane helix</keyword>
<evidence type="ECO:0000313" key="3">
    <source>
        <dbReference type="EMBL" id="GLL01294.1"/>
    </source>
</evidence>
<keyword evidence="1" id="KW-0472">Membrane</keyword>
<dbReference type="GO" id="GO:0080120">
    <property type="term" value="P:CAAX-box protein maturation"/>
    <property type="evidence" value="ECO:0007669"/>
    <property type="project" value="UniProtKB-ARBA"/>
</dbReference>
<keyword evidence="1" id="KW-0812">Transmembrane</keyword>
<proteinExistence type="predicted"/>
<evidence type="ECO:0000256" key="1">
    <source>
        <dbReference type="SAM" id="Phobius"/>
    </source>
</evidence>
<evidence type="ECO:0000259" key="2">
    <source>
        <dbReference type="Pfam" id="PF02517"/>
    </source>
</evidence>
<feature type="transmembrane region" description="Helical" evidence="1">
    <location>
        <begin position="55"/>
        <end position="72"/>
    </location>
</feature>
<feature type="domain" description="CAAX prenyl protease 2/Lysostaphin resistance protein A-like" evidence="2">
    <location>
        <begin position="132"/>
        <end position="219"/>
    </location>
</feature>
<evidence type="ECO:0000313" key="4">
    <source>
        <dbReference type="Proteomes" id="UP001143480"/>
    </source>
</evidence>
<dbReference type="InterPro" id="IPR003675">
    <property type="entry name" value="Rce1/LyrA-like_dom"/>
</dbReference>
<dbReference type="EMBL" id="BSFP01000014">
    <property type="protein sequence ID" value="GLL01294.1"/>
    <property type="molecule type" value="Genomic_DNA"/>
</dbReference>
<accession>A0A9W6KIT0</accession>
<keyword evidence="4" id="KW-1185">Reference proteome</keyword>
<comment type="caution">
    <text evidence="3">The sequence shown here is derived from an EMBL/GenBank/DDBJ whole genome shotgun (WGS) entry which is preliminary data.</text>
</comment>
<reference evidence="3" key="1">
    <citation type="journal article" date="2014" name="Int. J. Syst. Evol. Microbiol.">
        <title>Complete genome sequence of Corynebacterium casei LMG S-19264T (=DSM 44701T), isolated from a smear-ripened cheese.</title>
        <authorList>
            <consortium name="US DOE Joint Genome Institute (JGI-PGF)"/>
            <person name="Walter F."/>
            <person name="Albersmeier A."/>
            <person name="Kalinowski J."/>
            <person name="Ruckert C."/>
        </authorList>
    </citation>
    <scope>NUCLEOTIDE SEQUENCE</scope>
    <source>
        <strain evidence="3">VKM Ac-1321</strain>
    </source>
</reference>
<dbReference type="Proteomes" id="UP001143480">
    <property type="component" value="Unassembled WGS sequence"/>
</dbReference>
<name>A0A9W6KIT0_9ACTN</name>
<feature type="transmembrane region" description="Helical" evidence="1">
    <location>
        <begin position="87"/>
        <end position="107"/>
    </location>
</feature>
<dbReference type="GO" id="GO:0004175">
    <property type="term" value="F:endopeptidase activity"/>
    <property type="evidence" value="ECO:0007669"/>
    <property type="project" value="UniProtKB-ARBA"/>
</dbReference>
<dbReference type="Pfam" id="PF02517">
    <property type="entry name" value="Rce1-like"/>
    <property type="match status" value="1"/>
</dbReference>
<sequence>MVAVHPHFGPVGATVVALLAAWFVVRIARSPATVARRRAQIEARPDGRTRFHRRYVLSWWLLTLVALVPLFTDPRLRPSDYGLQRPSFSGFAFALGAFAVMVGLLALRGRRVVSAPPRVAFLLPRNGRERAWGVATACTAGIGEEIVFRGAFLAFAVGVLHLPFIGAALAVSLFFGLGHLYQGWTGVTATTFFGLCATMLYSFSGSLVLPILVHTAVDLGPFVLMRYSQPASVGSTIPG</sequence>
<organism evidence="3 4">
    <name type="scientific">Dactylosporangium matsuzakiense</name>
    <dbReference type="NCBI Taxonomy" id="53360"/>
    <lineage>
        <taxon>Bacteria</taxon>
        <taxon>Bacillati</taxon>
        <taxon>Actinomycetota</taxon>
        <taxon>Actinomycetes</taxon>
        <taxon>Micromonosporales</taxon>
        <taxon>Micromonosporaceae</taxon>
        <taxon>Dactylosporangium</taxon>
    </lineage>
</organism>
<protein>
    <recommendedName>
        <fullName evidence="2">CAAX prenyl protease 2/Lysostaphin resistance protein A-like domain-containing protein</fullName>
    </recommendedName>
</protein>
<feature type="transmembrane region" description="Helical" evidence="1">
    <location>
        <begin position="152"/>
        <end position="175"/>
    </location>
</feature>
<feature type="transmembrane region" description="Helical" evidence="1">
    <location>
        <begin position="181"/>
        <end position="203"/>
    </location>
</feature>
<reference evidence="3" key="2">
    <citation type="submission" date="2023-01" db="EMBL/GenBank/DDBJ databases">
        <authorList>
            <person name="Sun Q."/>
            <person name="Evtushenko L."/>
        </authorList>
    </citation>
    <scope>NUCLEOTIDE SEQUENCE</scope>
    <source>
        <strain evidence="3">VKM Ac-1321</strain>
    </source>
</reference>
<feature type="transmembrane region" description="Helical" evidence="1">
    <location>
        <begin position="6"/>
        <end position="28"/>
    </location>
</feature>
<dbReference type="AlphaFoldDB" id="A0A9W6KIT0"/>